<proteinExistence type="predicted"/>
<evidence type="ECO:0000313" key="1">
    <source>
        <dbReference type="EMBL" id="MBA4641457.1"/>
    </source>
</evidence>
<dbReference type="EMBL" id="GISG01124371">
    <property type="protein sequence ID" value="MBA4641457.1"/>
    <property type="molecule type" value="Transcribed_RNA"/>
</dbReference>
<dbReference type="AlphaFoldDB" id="A0A7C8ZFI1"/>
<dbReference type="EMBL" id="GISG01124372">
    <property type="protein sequence ID" value="MBA4641458.1"/>
    <property type="molecule type" value="Transcribed_RNA"/>
</dbReference>
<organism evidence="1">
    <name type="scientific">Opuntia streptacantha</name>
    <name type="common">Prickly pear cactus</name>
    <name type="synonym">Opuntia cardona</name>
    <dbReference type="NCBI Taxonomy" id="393608"/>
    <lineage>
        <taxon>Eukaryota</taxon>
        <taxon>Viridiplantae</taxon>
        <taxon>Streptophyta</taxon>
        <taxon>Embryophyta</taxon>
        <taxon>Tracheophyta</taxon>
        <taxon>Spermatophyta</taxon>
        <taxon>Magnoliopsida</taxon>
        <taxon>eudicotyledons</taxon>
        <taxon>Gunneridae</taxon>
        <taxon>Pentapetalae</taxon>
        <taxon>Caryophyllales</taxon>
        <taxon>Cactineae</taxon>
        <taxon>Cactaceae</taxon>
        <taxon>Opuntioideae</taxon>
        <taxon>Opuntia</taxon>
    </lineage>
</organism>
<name>A0A7C8ZFI1_OPUST</name>
<reference evidence="1" key="1">
    <citation type="journal article" date="2013" name="J. Plant Res.">
        <title>Effect of fungi and light on seed germination of three Opuntia species from semiarid lands of central Mexico.</title>
        <authorList>
            <person name="Delgado-Sanchez P."/>
            <person name="Jimenez-Bremont J.F."/>
            <person name="Guerrero-Gonzalez Mde L."/>
            <person name="Flores J."/>
        </authorList>
    </citation>
    <scope>NUCLEOTIDE SEQUENCE</scope>
    <source>
        <tissue evidence="1">Cladode</tissue>
    </source>
</reference>
<protein>
    <submittedName>
        <fullName evidence="1">Uncharacterized protein</fullName>
    </submittedName>
</protein>
<accession>A0A7C8ZFI1</accession>
<reference evidence="1" key="2">
    <citation type="submission" date="2020-07" db="EMBL/GenBank/DDBJ databases">
        <authorList>
            <person name="Vera ALvarez R."/>
            <person name="Arias-Moreno D.M."/>
            <person name="Jimenez-Jacinto V."/>
            <person name="Jimenez-Bremont J.F."/>
            <person name="Swaminathan K."/>
            <person name="Moose S.P."/>
            <person name="Guerrero-Gonzalez M.L."/>
            <person name="Marino-Ramirez L."/>
            <person name="Landsman D."/>
            <person name="Rodriguez-Kessler M."/>
            <person name="Delgado-Sanchez P."/>
        </authorList>
    </citation>
    <scope>NUCLEOTIDE SEQUENCE</scope>
    <source>
        <tissue evidence="1">Cladode</tissue>
    </source>
</reference>
<sequence>MSGKQKGELEHPSPRKRVSMWACVAFHAITAQETEDRTRGEDSKSGSPRVFSFLSFMGVKRSVLHGSCEADDAFYLGSVKKMALHEPFGYHHILACIGLGKL</sequence>